<evidence type="ECO:0000313" key="4">
    <source>
        <dbReference type="Proteomes" id="UP001275867"/>
    </source>
</evidence>
<reference evidence="1" key="2">
    <citation type="submission" date="2019-10" db="EMBL/GenBank/DDBJ databases">
        <title>Malate fermentation in French cider.</title>
        <authorList>
            <person name="Cousin F.J."/>
            <person name="Medina Fernandez S."/>
            <person name="Misery B."/>
            <person name="Laplace J.-M."/>
            <person name="Cretenet M."/>
        </authorList>
    </citation>
    <scope>NUCLEOTIDE SEQUENCE</scope>
    <source>
        <strain evidence="1">UCMA15901</strain>
    </source>
</reference>
<comment type="caution">
    <text evidence="1">The sequence shown here is derived from an EMBL/GenBank/DDBJ whole genome shotgun (WGS) entry which is preliminary data.</text>
</comment>
<sequence length="152" mass="17037">MVGKKFGRLLVVQRAGSNPANGNVRWLCQCECGNKVVVDGYSLRCGQTKSCGCLKREISKQSSKCNPAFQKNVGKATNLVNKDGISFTSSKFTKRNKSGVIGVSYDKQSDSWYAHLMIDYKYVLSKTFKHFEDAVAARREAEKKYYGKKLDN</sequence>
<proteinExistence type="predicted"/>
<organism evidence="1 4">
    <name type="scientific">Pediococcus parvulus</name>
    <dbReference type="NCBI Taxonomy" id="54062"/>
    <lineage>
        <taxon>Bacteria</taxon>
        <taxon>Bacillati</taxon>
        <taxon>Bacillota</taxon>
        <taxon>Bacilli</taxon>
        <taxon>Lactobacillales</taxon>
        <taxon>Lactobacillaceae</taxon>
        <taxon>Pediococcus</taxon>
    </lineage>
</organism>
<dbReference type="Proteomes" id="UP000077280">
    <property type="component" value="Unassembled WGS sequence"/>
</dbReference>
<reference evidence="2 3" key="1">
    <citation type="submission" date="2016-05" db="EMBL/GenBank/DDBJ databases">
        <title>Draft genome sequence of Pediococcus parvulus 2.6, a probiotic beta-glucan producer strain.</title>
        <authorList>
            <person name="Mohedano M.L."/>
            <person name="Perez-Ramos A."/>
            <person name="Duenas M.T."/>
            <person name="Lamontanara A."/>
            <person name="Orru L."/>
            <person name="Spano G."/>
            <person name="Capozzi V."/>
            <person name="Lopez P."/>
        </authorList>
    </citation>
    <scope>NUCLEOTIDE SEQUENCE [LARGE SCALE GENOMIC DNA]</scope>
    <source>
        <strain evidence="2 3">2.6</strain>
    </source>
</reference>
<dbReference type="EMBL" id="WERX01000020">
    <property type="protein sequence ID" value="MDV7694591.1"/>
    <property type="molecule type" value="Genomic_DNA"/>
</dbReference>
<evidence type="ECO:0000313" key="2">
    <source>
        <dbReference type="EMBL" id="OAD64255.1"/>
    </source>
</evidence>
<protein>
    <submittedName>
        <fullName evidence="1">AP2 domain-containing protein</fullName>
    </submittedName>
</protein>
<gene>
    <name evidence="2" type="ORF">A7K95_00510</name>
    <name evidence="1" type="ORF">GA842_06815</name>
</gene>
<evidence type="ECO:0000313" key="3">
    <source>
        <dbReference type="Proteomes" id="UP000077280"/>
    </source>
</evidence>
<dbReference type="GeneID" id="93383733"/>
<dbReference type="Proteomes" id="UP001275867">
    <property type="component" value="Unassembled WGS sequence"/>
</dbReference>
<keyword evidence="3" id="KW-1185">Reference proteome</keyword>
<name>A0A176TJV9_9LACO</name>
<evidence type="ECO:0000313" key="1">
    <source>
        <dbReference type="EMBL" id="MDV7694591.1"/>
    </source>
</evidence>
<accession>A0A176TJV9</accession>
<dbReference type="OrthoDB" id="552713at2"/>
<dbReference type="AlphaFoldDB" id="A0A176TJV9"/>
<dbReference type="EMBL" id="LXND01000039">
    <property type="protein sequence ID" value="OAD64255.1"/>
    <property type="molecule type" value="Genomic_DNA"/>
</dbReference>
<dbReference type="RefSeq" id="WP_057784691.1">
    <property type="nucleotide sequence ID" value="NZ_BJWE01000034.1"/>
</dbReference>